<sequence length="121" mass="14350">MATNSFIFYSVKIAGELIFDVLYFPLWWYSRGLVNIIVGVKDFLVNKQKSLALLVWIKNIFKPMYAQYDWQGMLISFFMRVIQIIFRSMTMLVWLVLSLAAIIFWTTLPALILYEITFQFI</sequence>
<feature type="transmembrane region" description="Helical" evidence="1">
    <location>
        <begin position="6"/>
        <end position="29"/>
    </location>
</feature>
<dbReference type="AlphaFoldDB" id="A0A1F5SBA2"/>
<keyword evidence="1" id="KW-0812">Transmembrane</keyword>
<gene>
    <name evidence="2" type="ORF">A3H66_02610</name>
</gene>
<reference evidence="2 3" key="1">
    <citation type="journal article" date="2016" name="Nat. Commun.">
        <title>Thousands of microbial genomes shed light on interconnected biogeochemical processes in an aquifer system.</title>
        <authorList>
            <person name="Anantharaman K."/>
            <person name="Brown C.T."/>
            <person name="Hug L.A."/>
            <person name="Sharon I."/>
            <person name="Castelle C.J."/>
            <person name="Probst A.J."/>
            <person name="Thomas B.C."/>
            <person name="Singh A."/>
            <person name="Wilkins M.J."/>
            <person name="Karaoz U."/>
            <person name="Brodie E.L."/>
            <person name="Williams K.H."/>
            <person name="Hubbard S.S."/>
            <person name="Banfield J.F."/>
        </authorList>
    </citation>
    <scope>NUCLEOTIDE SEQUENCE [LARGE SCALE GENOMIC DNA]</scope>
</reference>
<proteinExistence type="predicted"/>
<evidence type="ECO:0000313" key="2">
    <source>
        <dbReference type="EMBL" id="OGF24010.1"/>
    </source>
</evidence>
<name>A0A1F5SBA2_9BACT</name>
<protein>
    <submittedName>
        <fullName evidence="2">Uncharacterized protein</fullName>
    </submittedName>
</protein>
<keyword evidence="1" id="KW-0472">Membrane</keyword>
<dbReference type="Proteomes" id="UP000178783">
    <property type="component" value="Unassembled WGS sequence"/>
</dbReference>
<evidence type="ECO:0000256" key="1">
    <source>
        <dbReference type="SAM" id="Phobius"/>
    </source>
</evidence>
<feature type="transmembrane region" description="Helical" evidence="1">
    <location>
        <begin position="68"/>
        <end position="86"/>
    </location>
</feature>
<comment type="caution">
    <text evidence="2">The sequence shown here is derived from an EMBL/GenBank/DDBJ whole genome shotgun (WGS) entry which is preliminary data.</text>
</comment>
<accession>A0A1F5SBA2</accession>
<dbReference type="EMBL" id="MFFW01000040">
    <property type="protein sequence ID" value="OGF24010.1"/>
    <property type="molecule type" value="Genomic_DNA"/>
</dbReference>
<organism evidence="2 3">
    <name type="scientific">Candidatus Falkowbacteria bacterium RIFCSPLOWO2_02_FULL_45_21</name>
    <dbReference type="NCBI Taxonomy" id="1797989"/>
    <lineage>
        <taxon>Bacteria</taxon>
        <taxon>Candidatus Falkowiibacteriota</taxon>
    </lineage>
</organism>
<keyword evidence="1" id="KW-1133">Transmembrane helix</keyword>
<feature type="transmembrane region" description="Helical" evidence="1">
    <location>
        <begin position="92"/>
        <end position="114"/>
    </location>
</feature>
<dbReference type="STRING" id="1797989.A3H66_02610"/>
<evidence type="ECO:0000313" key="3">
    <source>
        <dbReference type="Proteomes" id="UP000178783"/>
    </source>
</evidence>